<evidence type="ECO:0000313" key="4">
    <source>
        <dbReference type="Proteomes" id="UP000444318"/>
    </source>
</evidence>
<evidence type="ECO:0000256" key="1">
    <source>
        <dbReference type="SAM" id="Phobius"/>
    </source>
</evidence>
<organism evidence="3 4">
    <name type="scientific">Rugamonas rivuli</name>
    <dbReference type="NCBI Taxonomy" id="2743358"/>
    <lineage>
        <taxon>Bacteria</taxon>
        <taxon>Pseudomonadati</taxon>
        <taxon>Pseudomonadota</taxon>
        <taxon>Betaproteobacteria</taxon>
        <taxon>Burkholderiales</taxon>
        <taxon>Oxalobacteraceae</taxon>
        <taxon>Telluria group</taxon>
        <taxon>Rugamonas</taxon>
    </lineage>
</organism>
<feature type="transmembrane region" description="Helical" evidence="1">
    <location>
        <begin position="76"/>
        <end position="94"/>
    </location>
</feature>
<dbReference type="PANTHER" id="PTHR12879:SF8">
    <property type="entry name" value="SPHINGOLIPID DELTA(4)-DESATURASE DES1"/>
    <property type="match status" value="1"/>
</dbReference>
<accession>A0A843SKY0</accession>
<dbReference type="Proteomes" id="UP000444318">
    <property type="component" value="Unassembled WGS sequence"/>
</dbReference>
<feature type="transmembrane region" description="Helical" evidence="1">
    <location>
        <begin position="106"/>
        <end position="128"/>
    </location>
</feature>
<dbReference type="PANTHER" id="PTHR12879">
    <property type="entry name" value="SPHINGOLIPID DELTA 4 DESATURASE/C-4 HYDROXYLASE PROTEIN DES2"/>
    <property type="match status" value="1"/>
</dbReference>
<dbReference type="GO" id="GO:0042284">
    <property type="term" value="F:sphingolipid delta-4 desaturase activity"/>
    <property type="evidence" value="ECO:0007669"/>
    <property type="project" value="TreeGrafter"/>
</dbReference>
<dbReference type="EMBL" id="WHUF01000007">
    <property type="protein sequence ID" value="MQA22720.1"/>
    <property type="molecule type" value="Genomic_DNA"/>
</dbReference>
<comment type="caution">
    <text evidence="3">The sequence shown here is derived from an EMBL/GenBank/DDBJ whole genome shotgun (WGS) entry which is preliminary data.</text>
</comment>
<protein>
    <submittedName>
        <fullName evidence="3">Fatty acid desaturase</fullName>
    </submittedName>
</protein>
<keyword evidence="1" id="KW-0472">Membrane</keyword>
<keyword evidence="1" id="KW-0812">Transmembrane</keyword>
<dbReference type="Pfam" id="PF00487">
    <property type="entry name" value="FA_desaturase"/>
    <property type="match status" value="1"/>
</dbReference>
<keyword evidence="4" id="KW-1185">Reference proteome</keyword>
<sequence>MRTMSQPTLKMPELFVVTQRRDPHIQRRRDMLRAHPQIRGLFGPNPWSLGLTAALVALQLGLASLAQQAAWWQMLLLAWLAGAYVAACLFAMIHDASHLLILRGRAANHLAVCCANLPLVMWSAVPFFRYHLWHHRGLGDYERDVGVPTEAEAVWVGNSAWRKAAWLAFFSIVQALRTRKFPETKAYWSGWMAFNAALQLAVDILIVQLLGWQALLYLGLSIFFALGFHPLGTRVVQEHFVVADGQETNNFTGWANVFECNFGYHIEHHDFPNIPWNRLPRLRRIAPEFYAGQAGFSSRLQLMVRFICDPRWTVFRNTVRLRAPSDAGIT</sequence>
<evidence type="ECO:0000313" key="3">
    <source>
        <dbReference type="EMBL" id="MQA22720.1"/>
    </source>
</evidence>
<feature type="transmembrane region" description="Helical" evidence="1">
    <location>
        <begin position="214"/>
        <end position="232"/>
    </location>
</feature>
<dbReference type="SMART" id="SM01269">
    <property type="entry name" value="Lipid_DES"/>
    <property type="match status" value="1"/>
</dbReference>
<proteinExistence type="predicted"/>
<dbReference type="InterPro" id="IPR005804">
    <property type="entry name" value="FA_desaturase_dom"/>
</dbReference>
<dbReference type="AlphaFoldDB" id="A0A843SKY0"/>
<gene>
    <name evidence="3" type="ORF">GEV01_24675</name>
</gene>
<evidence type="ECO:0000259" key="2">
    <source>
        <dbReference type="SMART" id="SM01269"/>
    </source>
</evidence>
<keyword evidence="1" id="KW-1133">Transmembrane helix</keyword>
<dbReference type="GO" id="GO:0016020">
    <property type="term" value="C:membrane"/>
    <property type="evidence" value="ECO:0007669"/>
    <property type="project" value="GOC"/>
</dbReference>
<dbReference type="GO" id="GO:0046513">
    <property type="term" value="P:ceramide biosynthetic process"/>
    <property type="evidence" value="ECO:0007669"/>
    <property type="project" value="TreeGrafter"/>
</dbReference>
<name>A0A843SKY0_9BURK</name>
<dbReference type="InterPro" id="IPR013866">
    <property type="entry name" value="Sphingolipid_d4-desaturase_N"/>
</dbReference>
<feature type="domain" description="Sphingolipid delta4-desaturase N-terminal" evidence="2">
    <location>
        <begin position="10"/>
        <end position="48"/>
    </location>
</feature>
<dbReference type="Pfam" id="PF08557">
    <property type="entry name" value="Lipid_DES"/>
    <property type="match status" value="1"/>
</dbReference>
<reference evidence="3 4" key="1">
    <citation type="submission" date="2019-10" db="EMBL/GenBank/DDBJ databases">
        <title>Two novel species isolated from a subtropical stream in China.</title>
        <authorList>
            <person name="Lu H."/>
        </authorList>
    </citation>
    <scope>NUCLEOTIDE SEQUENCE [LARGE SCALE GENOMIC DNA]</scope>
    <source>
        <strain evidence="3 4">FT103W</strain>
    </source>
</reference>